<reference evidence="2 3" key="1">
    <citation type="submission" date="2023-07" db="EMBL/GenBank/DDBJ databases">
        <title>Genomic Encyclopedia of Type Strains, Phase IV (KMG-IV): sequencing the most valuable type-strain genomes for metagenomic binning, comparative biology and taxonomic classification.</title>
        <authorList>
            <person name="Goeker M."/>
        </authorList>
    </citation>
    <scope>NUCLEOTIDE SEQUENCE [LARGE SCALE GENOMIC DNA]</scope>
    <source>
        <strain evidence="2 3">DSM 45903</strain>
    </source>
</reference>
<keyword evidence="1" id="KW-0812">Transmembrane</keyword>
<sequence length="178" mass="20401">MDSKRLGQLRKKQFVYSNGMVFGLFITYLLLIGALPSFETVMLLVAGSLAVMGITGFVKQAPVNALWVFPSMRELFHYEQEKMGPEWRKYHRVNAAGQVIVSLIFMLQTLLFSPVGTVSFLWDGRVIAILFLFLFVVVNVSMYFHVRKVDRSTRRGCEGLRNRPPCLPSCWGRCWVWG</sequence>
<protein>
    <submittedName>
        <fullName evidence="2">Phosphoglycerol transferase MdoB-like AlkP superfamily enzyme</fullName>
    </submittedName>
</protein>
<feature type="transmembrane region" description="Helical" evidence="1">
    <location>
        <begin position="124"/>
        <end position="146"/>
    </location>
</feature>
<feature type="transmembrane region" description="Helical" evidence="1">
    <location>
        <begin position="14"/>
        <end position="35"/>
    </location>
</feature>
<name>A0ABU1ILY2_9BACL</name>
<keyword evidence="3" id="KW-1185">Reference proteome</keyword>
<accession>A0ABU1ILY2</accession>
<proteinExistence type="predicted"/>
<dbReference type="EMBL" id="JAVDQG010000002">
    <property type="protein sequence ID" value="MDR6224969.1"/>
    <property type="molecule type" value="Genomic_DNA"/>
</dbReference>
<evidence type="ECO:0000256" key="1">
    <source>
        <dbReference type="SAM" id="Phobius"/>
    </source>
</evidence>
<keyword evidence="1" id="KW-0472">Membrane</keyword>
<comment type="caution">
    <text evidence="2">The sequence shown here is derived from an EMBL/GenBank/DDBJ whole genome shotgun (WGS) entry which is preliminary data.</text>
</comment>
<feature type="transmembrane region" description="Helical" evidence="1">
    <location>
        <begin position="41"/>
        <end position="69"/>
    </location>
</feature>
<dbReference type="Proteomes" id="UP001185012">
    <property type="component" value="Unassembled WGS sequence"/>
</dbReference>
<gene>
    <name evidence="2" type="ORF">JOE21_000960</name>
</gene>
<organism evidence="2 3">
    <name type="scientific">Desmospora profundinema</name>
    <dbReference type="NCBI Taxonomy" id="1571184"/>
    <lineage>
        <taxon>Bacteria</taxon>
        <taxon>Bacillati</taxon>
        <taxon>Bacillota</taxon>
        <taxon>Bacilli</taxon>
        <taxon>Bacillales</taxon>
        <taxon>Thermoactinomycetaceae</taxon>
        <taxon>Desmospora</taxon>
    </lineage>
</organism>
<evidence type="ECO:0000313" key="3">
    <source>
        <dbReference type="Proteomes" id="UP001185012"/>
    </source>
</evidence>
<feature type="transmembrane region" description="Helical" evidence="1">
    <location>
        <begin position="90"/>
        <end position="112"/>
    </location>
</feature>
<keyword evidence="1" id="KW-1133">Transmembrane helix</keyword>
<dbReference type="RefSeq" id="WP_309863000.1">
    <property type="nucleotide sequence ID" value="NZ_JAVDQG010000002.1"/>
</dbReference>
<evidence type="ECO:0000313" key="2">
    <source>
        <dbReference type="EMBL" id="MDR6224969.1"/>
    </source>
</evidence>